<organism evidence="1 2">
    <name type="scientific">Caldilinea aerophila (strain DSM 14535 / JCM 11387 / NBRC 104270 / STL-6-O1)</name>
    <dbReference type="NCBI Taxonomy" id="926550"/>
    <lineage>
        <taxon>Bacteria</taxon>
        <taxon>Bacillati</taxon>
        <taxon>Chloroflexota</taxon>
        <taxon>Caldilineae</taxon>
        <taxon>Caldilineales</taxon>
        <taxon>Caldilineaceae</taxon>
        <taxon>Caldilinea</taxon>
    </lineage>
</organism>
<protein>
    <submittedName>
        <fullName evidence="1">Uncharacterized protein</fullName>
    </submittedName>
</protein>
<reference evidence="1 2" key="1">
    <citation type="submission" date="2012-02" db="EMBL/GenBank/DDBJ databases">
        <title>Complete genome sequence of Caldilinea aerophila DSM 14535 (= NBRC 102666).</title>
        <authorList>
            <person name="Oguchi A."/>
            <person name="Hosoyama A."/>
            <person name="Sekine M."/>
            <person name="Fukai R."/>
            <person name="Kato Y."/>
            <person name="Nakamura S."/>
            <person name="Hanada S."/>
            <person name="Yamazaki S."/>
            <person name="Fujita N."/>
        </authorList>
    </citation>
    <scope>NUCLEOTIDE SEQUENCE [LARGE SCALE GENOMIC DNA]</scope>
    <source>
        <strain evidence="2">DSM 14535 / JCM 11387 / NBRC 104270 / STL-6-O1</strain>
    </source>
</reference>
<dbReference type="AlphaFoldDB" id="I0I9E8"/>
<gene>
    <name evidence="1" type="ordered locus">CLDAP_38460</name>
</gene>
<proteinExistence type="predicted"/>
<keyword evidence="2" id="KW-1185">Reference proteome</keyword>
<accession>I0I9E8</accession>
<evidence type="ECO:0000313" key="1">
    <source>
        <dbReference type="EMBL" id="BAM01886.1"/>
    </source>
</evidence>
<dbReference type="STRING" id="926550.CLDAP_38460"/>
<sequence length="70" mass="7808">MEQRQLSPQQIFITASTYSTMRSATVNVKTIQMPKRGFETAPSCEAPMQGVSENLSTTCRLFRISSSHIP</sequence>
<dbReference type="KEGG" id="cap:CLDAP_38460"/>
<dbReference type="Proteomes" id="UP000007880">
    <property type="component" value="Chromosome"/>
</dbReference>
<dbReference type="EMBL" id="AP012337">
    <property type="protein sequence ID" value="BAM01886.1"/>
    <property type="molecule type" value="Genomic_DNA"/>
</dbReference>
<name>I0I9E8_CALAS</name>
<evidence type="ECO:0000313" key="2">
    <source>
        <dbReference type="Proteomes" id="UP000007880"/>
    </source>
</evidence>
<dbReference type="HOGENOM" id="CLU_2750123_0_0_0"/>